<protein>
    <submittedName>
        <fullName evidence="1">Uncharacterized protein</fullName>
    </submittedName>
</protein>
<name>A0A9X4JUX9_9FIRM</name>
<comment type="caution">
    <text evidence="1">The sequence shown here is derived from an EMBL/GenBank/DDBJ whole genome shotgun (WGS) entry which is preliminary data.</text>
</comment>
<sequence length="102" mass="10913">MPTGWLQGHGFLTTPVGILSIPLAGPRQSRFPCGTAVEITSGVHLGHVLIHHQAVNLGLNDVDQFGISEVAASLISIRWSPSIGMSGRLRSESMVDFVVIRI</sequence>
<keyword evidence="2" id="KW-1185">Reference proteome</keyword>
<dbReference type="RefSeq" id="WP_277445589.1">
    <property type="nucleotide sequence ID" value="NZ_JAKOAV010000064.1"/>
</dbReference>
<dbReference type="EMBL" id="JAKOAV010000064">
    <property type="protein sequence ID" value="MDF9410045.1"/>
    <property type="molecule type" value="Genomic_DNA"/>
</dbReference>
<proteinExistence type="predicted"/>
<dbReference type="Proteomes" id="UP001154312">
    <property type="component" value="Unassembled WGS sequence"/>
</dbReference>
<accession>A0A9X4JUX9</accession>
<gene>
    <name evidence="1" type="ORF">L7E55_17160</name>
</gene>
<reference evidence="1" key="1">
    <citation type="submission" date="2022-02" db="EMBL/GenBank/DDBJ databases">
        <authorList>
            <person name="Leng L."/>
        </authorList>
    </citation>
    <scope>NUCLEOTIDE SEQUENCE</scope>
    <source>
        <strain evidence="1">JI</strain>
    </source>
</reference>
<dbReference type="AlphaFoldDB" id="A0A9X4JUX9"/>
<evidence type="ECO:0000313" key="2">
    <source>
        <dbReference type="Proteomes" id="UP001154312"/>
    </source>
</evidence>
<organism evidence="1 2">
    <name type="scientific">Pelotomaculum isophthalicicum JI</name>
    <dbReference type="NCBI Taxonomy" id="947010"/>
    <lineage>
        <taxon>Bacteria</taxon>
        <taxon>Bacillati</taxon>
        <taxon>Bacillota</taxon>
        <taxon>Clostridia</taxon>
        <taxon>Eubacteriales</taxon>
        <taxon>Desulfotomaculaceae</taxon>
        <taxon>Pelotomaculum</taxon>
    </lineage>
</organism>
<evidence type="ECO:0000313" key="1">
    <source>
        <dbReference type="EMBL" id="MDF9410045.1"/>
    </source>
</evidence>